<dbReference type="KEGG" id="lacs:H4075_00770"/>
<dbReference type="EMBL" id="CP060007">
    <property type="protein sequence ID" value="QNA44762.1"/>
    <property type="molecule type" value="Genomic_DNA"/>
</dbReference>
<dbReference type="GO" id="GO:0019284">
    <property type="term" value="P:L-methionine salvage from S-adenosylmethionine"/>
    <property type="evidence" value="ECO:0007669"/>
    <property type="project" value="TreeGrafter"/>
</dbReference>
<dbReference type="Proteomes" id="UP000515344">
    <property type="component" value="Chromosome"/>
</dbReference>
<feature type="domain" description="Nucleoside phosphorylase" evidence="1">
    <location>
        <begin position="38"/>
        <end position="184"/>
    </location>
</feature>
<dbReference type="RefSeq" id="WP_182803231.1">
    <property type="nucleotide sequence ID" value="NZ_CP060007.1"/>
</dbReference>
<dbReference type="GO" id="GO:0009116">
    <property type="term" value="P:nucleoside metabolic process"/>
    <property type="evidence" value="ECO:0007669"/>
    <property type="project" value="InterPro"/>
</dbReference>
<dbReference type="GO" id="GO:0008782">
    <property type="term" value="F:adenosylhomocysteine nucleosidase activity"/>
    <property type="evidence" value="ECO:0007669"/>
    <property type="project" value="TreeGrafter"/>
</dbReference>
<name>A0A7G5XH09_9BACT</name>
<dbReference type="SUPFAM" id="SSF53167">
    <property type="entry name" value="Purine and uridine phosphorylases"/>
    <property type="match status" value="1"/>
</dbReference>
<dbReference type="Pfam" id="PF01048">
    <property type="entry name" value="PNP_UDP_1"/>
    <property type="match status" value="1"/>
</dbReference>
<proteinExistence type="predicted"/>
<dbReference type="PANTHER" id="PTHR46832:SF1">
    <property type="entry name" value="5'-METHYLTHIOADENOSINE_S-ADENOSYLHOMOCYSTEINE NUCLEOSIDASE"/>
    <property type="match status" value="1"/>
</dbReference>
<dbReference type="InterPro" id="IPR000845">
    <property type="entry name" value="Nucleoside_phosphorylase_d"/>
</dbReference>
<evidence type="ECO:0000313" key="3">
    <source>
        <dbReference type="Proteomes" id="UP000515344"/>
    </source>
</evidence>
<dbReference type="GO" id="GO:0005829">
    <property type="term" value="C:cytosol"/>
    <property type="evidence" value="ECO:0007669"/>
    <property type="project" value="TreeGrafter"/>
</dbReference>
<dbReference type="AlphaFoldDB" id="A0A7G5XH09"/>
<reference evidence="3" key="1">
    <citation type="submission" date="2020-08" db="EMBL/GenBank/DDBJ databases">
        <title>Lacibacter sp. S13-6-6 genome sequencing.</title>
        <authorList>
            <person name="Jin L."/>
        </authorList>
    </citation>
    <scope>NUCLEOTIDE SEQUENCE [LARGE SCALE GENOMIC DNA]</scope>
    <source>
        <strain evidence="3">S13-6-6</strain>
    </source>
</reference>
<sequence>MSLLHPLSHNLPLQEALFVFALESEAAEEFTDCSTLITGIGKVSAAYALTKYIAQHKPAMIINLGSAGSNTFSKGDIVCCTKFIQRDMDVRGLGFQLYETPLSGIDPLLQYGLQIDGLPLGICGTGDNFEMSHTATEYNVVDMEAYPLALIAMQENIPFLCLKYISDGANGDAADDWNELVHKAAVAFRRLLFG</sequence>
<dbReference type="GO" id="GO:0008930">
    <property type="term" value="F:methylthioadenosine nucleosidase activity"/>
    <property type="evidence" value="ECO:0007669"/>
    <property type="project" value="TreeGrafter"/>
</dbReference>
<evidence type="ECO:0000259" key="1">
    <source>
        <dbReference type="Pfam" id="PF01048"/>
    </source>
</evidence>
<dbReference type="Gene3D" id="3.40.50.1580">
    <property type="entry name" value="Nucleoside phosphorylase domain"/>
    <property type="match status" value="1"/>
</dbReference>
<protein>
    <submittedName>
        <fullName evidence="2">Nucleosidase</fullName>
    </submittedName>
</protein>
<dbReference type="InterPro" id="IPR035994">
    <property type="entry name" value="Nucleoside_phosphorylase_sf"/>
</dbReference>
<keyword evidence="3" id="KW-1185">Reference proteome</keyword>
<evidence type="ECO:0000313" key="2">
    <source>
        <dbReference type="EMBL" id="QNA44762.1"/>
    </source>
</evidence>
<gene>
    <name evidence="2" type="ORF">H4075_00770</name>
</gene>
<dbReference type="PANTHER" id="PTHR46832">
    <property type="entry name" value="5'-METHYLTHIOADENOSINE/S-ADENOSYLHOMOCYSTEINE NUCLEOSIDASE"/>
    <property type="match status" value="1"/>
</dbReference>
<accession>A0A7G5XH09</accession>
<organism evidence="2 3">
    <name type="scientific">Lacibacter sediminis</name>
    <dbReference type="NCBI Taxonomy" id="2760713"/>
    <lineage>
        <taxon>Bacteria</taxon>
        <taxon>Pseudomonadati</taxon>
        <taxon>Bacteroidota</taxon>
        <taxon>Chitinophagia</taxon>
        <taxon>Chitinophagales</taxon>
        <taxon>Chitinophagaceae</taxon>
        <taxon>Lacibacter</taxon>
    </lineage>
</organism>